<dbReference type="EMBL" id="ML993589">
    <property type="protein sequence ID" value="KAF2169045.1"/>
    <property type="molecule type" value="Genomic_DNA"/>
</dbReference>
<evidence type="ECO:0000313" key="2">
    <source>
        <dbReference type="EMBL" id="KAF2169045.1"/>
    </source>
</evidence>
<reference evidence="2" key="1">
    <citation type="journal article" date="2020" name="Stud. Mycol.">
        <title>101 Dothideomycetes genomes: a test case for predicting lifestyles and emergence of pathogens.</title>
        <authorList>
            <person name="Haridas S."/>
            <person name="Albert R."/>
            <person name="Binder M."/>
            <person name="Bloem J."/>
            <person name="Labutti K."/>
            <person name="Salamov A."/>
            <person name="Andreopoulos B."/>
            <person name="Baker S."/>
            <person name="Barry K."/>
            <person name="Bills G."/>
            <person name="Bluhm B."/>
            <person name="Cannon C."/>
            <person name="Castanera R."/>
            <person name="Culley D."/>
            <person name="Daum C."/>
            <person name="Ezra D."/>
            <person name="Gonzalez J."/>
            <person name="Henrissat B."/>
            <person name="Kuo A."/>
            <person name="Liang C."/>
            <person name="Lipzen A."/>
            <person name="Lutzoni F."/>
            <person name="Magnuson J."/>
            <person name="Mondo S."/>
            <person name="Nolan M."/>
            <person name="Ohm R."/>
            <person name="Pangilinan J."/>
            <person name="Park H.-J."/>
            <person name="Ramirez L."/>
            <person name="Alfaro M."/>
            <person name="Sun H."/>
            <person name="Tritt A."/>
            <person name="Yoshinaga Y."/>
            <person name="Zwiers L.-H."/>
            <person name="Turgeon B."/>
            <person name="Goodwin S."/>
            <person name="Spatafora J."/>
            <person name="Crous P."/>
            <person name="Grigoriev I."/>
        </authorList>
    </citation>
    <scope>NUCLEOTIDE SEQUENCE</scope>
    <source>
        <strain evidence="2">ATCC 36951</strain>
    </source>
</reference>
<dbReference type="GeneID" id="54558950"/>
<proteinExistence type="predicted"/>
<evidence type="ECO:0000313" key="3">
    <source>
        <dbReference type="Proteomes" id="UP000799537"/>
    </source>
</evidence>
<feature type="region of interest" description="Disordered" evidence="1">
    <location>
        <begin position="115"/>
        <end position="196"/>
    </location>
</feature>
<dbReference type="PANTHER" id="PTHR35392:SF1">
    <property type="entry name" value="ZN(II)2CYS6 TRANSCRIPTION FACTOR (EUROFUNG)"/>
    <property type="match status" value="1"/>
</dbReference>
<name>A0A6A6CPL2_ZASCE</name>
<gene>
    <name evidence="2" type="ORF">M409DRAFT_21054</name>
</gene>
<dbReference type="PANTHER" id="PTHR35392">
    <property type="entry name" value="ZN(II)2CYS6 TRANSCRIPTION FACTOR (EUROFUNG)-RELATED-RELATED"/>
    <property type="match status" value="1"/>
</dbReference>
<feature type="compositionally biased region" description="Low complexity" evidence="1">
    <location>
        <begin position="77"/>
        <end position="93"/>
    </location>
</feature>
<feature type="compositionally biased region" description="Polar residues" evidence="1">
    <location>
        <begin position="418"/>
        <end position="432"/>
    </location>
</feature>
<protein>
    <recommendedName>
        <fullName evidence="4">Zn(2)-C6 fungal-type domain-containing protein</fullName>
    </recommendedName>
</protein>
<feature type="region of interest" description="Disordered" evidence="1">
    <location>
        <begin position="54"/>
        <end position="93"/>
    </location>
</feature>
<feature type="compositionally biased region" description="Polar residues" evidence="1">
    <location>
        <begin position="118"/>
        <end position="130"/>
    </location>
</feature>
<dbReference type="OrthoDB" id="4226666at2759"/>
<dbReference type="Proteomes" id="UP000799537">
    <property type="component" value="Unassembled WGS sequence"/>
</dbReference>
<feature type="compositionally biased region" description="Polar residues" evidence="1">
    <location>
        <begin position="159"/>
        <end position="196"/>
    </location>
</feature>
<evidence type="ECO:0008006" key="4">
    <source>
        <dbReference type="Google" id="ProtNLM"/>
    </source>
</evidence>
<dbReference type="RefSeq" id="XP_033669934.1">
    <property type="nucleotide sequence ID" value="XM_033805678.1"/>
</dbReference>
<feature type="compositionally biased region" description="Polar residues" evidence="1">
    <location>
        <begin position="384"/>
        <end position="402"/>
    </location>
</feature>
<evidence type="ECO:0000256" key="1">
    <source>
        <dbReference type="SAM" id="MobiDB-lite"/>
    </source>
</evidence>
<keyword evidence="3" id="KW-1185">Reference proteome</keyword>
<dbReference type="AlphaFoldDB" id="A0A6A6CPL2"/>
<accession>A0A6A6CPL2</accession>
<organism evidence="2 3">
    <name type="scientific">Zasmidium cellare ATCC 36951</name>
    <dbReference type="NCBI Taxonomy" id="1080233"/>
    <lineage>
        <taxon>Eukaryota</taxon>
        <taxon>Fungi</taxon>
        <taxon>Dikarya</taxon>
        <taxon>Ascomycota</taxon>
        <taxon>Pezizomycotina</taxon>
        <taxon>Dothideomycetes</taxon>
        <taxon>Dothideomycetidae</taxon>
        <taxon>Mycosphaerellales</taxon>
        <taxon>Mycosphaerellaceae</taxon>
        <taxon>Zasmidium</taxon>
    </lineage>
</organism>
<feature type="region of interest" description="Disordered" evidence="1">
    <location>
        <begin position="314"/>
        <end position="455"/>
    </location>
</feature>
<feature type="compositionally biased region" description="Low complexity" evidence="1">
    <location>
        <begin position="347"/>
        <end position="369"/>
    </location>
</feature>
<dbReference type="InterPro" id="IPR052973">
    <property type="entry name" value="Fungal_sec-metab_reg_TF"/>
</dbReference>
<sequence length="888" mass="99954">MATTDGGPFFPVGYDAGFDDLHFFDGTGQSLPLFPGLEDMTQIQFDEDAIFLSHHSPNDTVSSRSDLRSPGKQSLQATAAAGSRGSSSLSPAGDALIYTPTSTLLEFQDDAATDSVESDQLTTSPVSSSNHTDDFVHVGSELGGYRGRMNIRPPLQPGVSPSTQPSLPSRESSVPQTVQATRPHHQQWQSFASSSSTGMDDTFIPYSSAAELGFSTGSFADEAFLPVGDLDGSFNGQTYENIPFRTYTDGSVQLPPSFDETTLLSQHPTTLHQHQHVATSFPEQRLNQTFNDFGSIAPQQQYGGFNAHDFAYHGNQINSTVPPPQPSRVVPSNANTSGQPLIGMQQPISNSSAPSRPRRQPYPQLQQTQFNATTQGDEKPVASSKRSPTNASGHNYSTSTFSARPANPYPSIVKREPSSQAATSSTGPVRSSQTEKGRRGGRTRNSHLTEHTRQKSHAMRKVGACWRCAMQRDPCDDGNPCSRCLMRSQRGQTYFFDCDRSKLPDFVHDFLPPQASMTMMHQKQSIEDTVSQEILQWDFDNGIDVYLSSGYGPPLRWTMYEFKPRTQELLTQLQYYQKVDTSQSMSRQQYSPPFGLVKIDTSDDAHFDTYLDQLLEPHNLLDLGWSCYEEESQVDPGEFQAKMLDLLCQLHMQTTDESLRLVLRDILRMQIITYIMGHTLTIVEETLPTVISHVRHSSRPNQYNKYTSPRLANRQLKFFFAVLRNNIYEKILRWQQQTLHTAGKKEETWLQTFCVMLGFAMVLEEVQRLIQIQADASVRKEEMAYDDAQRQAYNACERIDERYKLLIGLFQCKYRDRKWGEKGSFGNGTPELKEKAQKDFLRSLRNLVLQRYDHLKSRENVPFGTETQCLYTTRCTARFLLPFLNLPA</sequence>